<dbReference type="EMBL" id="RYZI01000067">
    <property type="protein sequence ID" value="RWA11875.1"/>
    <property type="molecule type" value="Genomic_DNA"/>
</dbReference>
<proteinExistence type="predicted"/>
<keyword evidence="1" id="KW-0732">Signal</keyword>
<accession>A0A439DBU1</accession>
<keyword evidence="3" id="KW-1185">Reference proteome</keyword>
<dbReference type="AlphaFoldDB" id="A0A439DBU1"/>
<gene>
    <name evidence="2" type="ORF">EKO27_g3232</name>
</gene>
<protein>
    <submittedName>
        <fullName evidence="2">Uncharacterized protein</fullName>
    </submittedName>
</protein>
<name>A0A439DBU1_9PEZI</name>
<organism evidence="2 3">
    <name type="scientific">Xylaria grammica</name>
    <dbReference type="NCBI Taxonomy" id="363999"/>
    <lineage>
        <taxon>Eukaryota</taxon>
        <taxon>Fungi</taxon>
        <taxon>Dikarya</taxon>
        <taxon>Ascomycota</taxon>
        <taxon>Pezizomycotina</taxon>
        <taxon>Sordariomycetes</taxon>
        <taxon>Xylariomycetidae</taxon>
        <taxon>Xylariales</taxon>
        <taxon>Xylariaceae</taxon>
        <taxon>Xylaria</taxon>
    </lineage>
</organism>
<evidence type="ECO:0000256" key="1">
    <source>
        <dbReference type="SAM" id="SignalP"/>
    </source>
</evidence>
<comment type="caution">
    <text evidence="2">The sequence shown here is derived from an EMBL/GenBank/DDBJ whole genome shotgun (WGS) entry which is preliminary data.</text>
</comment>
<evidence type="ECO:0000313" key="3">
    <source>
        <dbReference type="Proteomes" id="UP000286045"/>
    </source>
</evidence>
<reference evidence="2 3" key="1">
    <citation type="submission" date="2018-12" db="EMBL/GenBank/DDBJ databases">
        <title>Draft genome sequence of Xylaria grammica IHI A82.</title>
        <authorList>
            <person name="Buettner E."/>
            <person name="Kellner H."/>
        </authorList>
    </citation>
    <scope>NUCLEOTIDE SEQUENCE [LARGE SCALE GENOMIC DNA]</scope>
    <source>
        <strain evidence="2 3">IHI A82</strain>
    </source>
</reference>
<feature type="signal peptide" evidence="1">
    <location>
        <begin position="1"/>
        <end position="18"/>
    </location>
</feature>
<dbReference type="Proteomes" id="UP000286045">
    <property type="component" value="Unassembled WGS sequence"/>
</dbReference>
<sequence length="72" mass="7694">MQISSLILATSILSLSGASIIPVMRNPAQVATATTLLNAYARRAPADIDAVLEPQNFAEVQVDRRKAFGEPL</sequence>
<evidence type="ECO:0000313" key="2">
    <source>
        <dbReference type="EMBL" id="RWA11875.1"/>
    </source>
</evidence>
<feature type="chain" id="PRO_5019300286" evidence="1">
    <location>
        <begin position="19"/>
        <end position="72"/>
    </location>
</feature>